<evidence type="ECO:0000313" key="2">
    <source>
        <dbReference type="EMBL" id="KAF9441218.1"/>
    </source>
</evidence>
<sequence length="193" mass="21145">MIAARMMNIFHMPRIVFRPPSWATRPHSGTGSRSGSRPSDPLLFPINTNISANSTNKDANTSAKSPSSSVGGDEGVAIPVPSPHIPFFSFTQTMQGSSLTADIKTLVALFPPEERYLLVCCGDLDFDEGYSGYGSGEEDHEEDVDDCDVSIGDLKRLQIDSRRFGLDKYGLVKEFLRVLGENGVNHMYPRTSL</sequence>
<evidence type="ECO:0000313" key="3">
    <source>
        <dbReference type="Proteomes" id="UP000807342"/>
    </source>
</evidence>
<proteinExistence type="predicted"/>
<protein>
    <submittedName>
        <fullName evidence="2">Uncharacterized protein</fullName>
    </submittedName>
</protein>
<accession>A0A9P6BX69</accession>
<feature type="region of interest" description="Disordered" evidence="1">
    <location>
        <begin position="21"/>
        <end position="76"/>
    </location>
</feature>
<dbReference type="AlphaFoldDB" id="A0A9P6BX69"/>
<organism evidence="2 3">
    <name type="scientific">Macrolepiota fuliginosa MF-IS2</name>
    <dbReference type="NCBI Taxonomy" id="1400762"/>
    <lineage>
        <taxon>Eukaryota</taxon>
        <taxon>Fungi</taxon>
        <taxon>Dikarya</taxon>
        <taxon>Basidiomycota</taxon>
        <taxon>Agaricomycotina</taxon>
        <taxon>Agaricomycetes</taxon>
        <taxon>Agaricomycetidae</taxon>
        <taxon>Agaricales</taxon>
        <taxon>Agaricineae</taxon>
        <taxon>Agaricaceae</taxon>
        <taxon>Macrolepiota</taxon>
    </lineage>
</organism>
<keyword evidence="3" id="KW-1185">Reference proteome</keyword>
<feature type="compositionally biased region" description="Low complexity" evidence="1">
    <location>
        <begin position="25"/>
        <end position="41"/>
    </location>
</feature>
<dbReference type="EMBL" id="MU152007">
    <property type="protein sequence ID" value="KAF9441218.1"/>
    <property type="molecule type" value="Genomic_DNA"/>
</dbReference>
<gene>
    <name evidence="2" type="ORF">P691DRAFT_592577</name>
</gene>
<comment type="caution">
    <text evidence="2">The sequence shown here is derived from an EMBL/GenBank/DDBJ whole genome shotgun (WGS) entry which is preliminary data.</text>
</comment>
<feature type="compositionally biased region" description="Polar residues" evidence="1">
    <location>
        <begin position="46"/>
        <end position="70"/>
    </location>
</feature>
<dbReference type="OrthoDB" id="58529at2759"/>
<name>A0A9P6BX69_9AGAR</name>
<evidence type="ECO:0000256" key="1">
    <source>
        <dbReference type="SAM" id="MobiDB-lite"/>
    </source>
</evidence>
<dbReference type="Gene3D" id="3.30.2130.10">
    <property type="entry name" value="VC0802-like"/>
    <property type="match status" value="1"/>
</dbReference>
<reference evidence="2" key="1">
    <citation type="submission" date="2020-11" db="EMBL/GenBank/DDBJ databases">
        <authorList>
            <consortium name="DOE Joint Genome Institute"/>
            <person name="Ahrendt S."/>
            <person name="Riley R."/>
            <person name="Andreopoulos W."/>
            <person name="Labutti K."/>
            <person name="Pangilinan J."/>
            <person name="Ruiz-Duenas F.J."/>
            <person name="Barrasa J.M."/>
            <person name="Sanchez-Garcia M."/>
            <person name="Camarero S."/>
            <person name="Miyauchi S."/>
            <person name="Serrano A."/>
            <person name="Linde D."/>
            <person name="Babiker R."/>
            <person name="Drula E."/>
            <person name="Ayuso-Fernandez I."/>
            <person name="Pacheco R."/>
            <person name="Padilla G."/>
            <person name="Ferreira P."/>
            <person name="Barriuso J."/>
            <person name="Kellner H."/>
            <person name="Castanera R."/>
            <person name="Alfaro M."/>
            <person name="Ramirez L."/>
            <person name="Pisabarro A.G."/>
            <person name="Kuo A."/>
            <person name="Tritt A."/>
            <person name="Lipzen A."/>
            <person name="He G."/>
            <person name="Yan M."/>
            <person name="Ng V."/>
            <person name="Cullen D."/>
            <person name="Martin F."/>
            <person name="Rosso M.-N."/>
            <person name="Henrissat B."/>
            <person name="Hibbett D."/>
            <person name="Martinez A.T."/>
            <person name="Grigoriev I.V."/>
        </authorList>
    </citation>
    <scope>NUCLEOTIDE SEQUENCE</scope>
    <source>
        <strain evidence="2">MF-IS2</strain>
    </source>
</reference>
<dbReference type="Proteomes" id="UP000807342">
    <property type="component" value="Unassembled WGS sequence"/>
</dbReference>